<keyword evidence="5" id="KW-0964">Secreted</keyword>
<keyword evidence="9" id="KW-1185">Reference proteome</keyword>
<keyword evidence="8" id="KW-0966">Cell projection</keyword>
<reference evidence="8" key="1">
    <citation type="journal article" date="2014" name="Int. J. Syst. Evol. Microbiol.">
        <title>Complete genome of a new Firmicutes species belonging to the dominant human colonic microbiota ('Ruminococcus bicirculans') reveals two chromosomes and a selective capacity to utilize plant glucans.</title>
        <authorList>
            <consortium name="NISC Comparative Sequencing Program"/>
            <person name="Wegmann U."/>
            <person name="Louis P."/>
            <person name="Goesmann A."/>
            <person name="Henrissat B."/>
            <person name="Duncan S.H."/>
            <person name="Flint H.J."/>
        </authorList>
    </citation>
    <scope>NUCLEOTIDE SEQUENCE</scope>
    <source>
        <strain evidence="8">CECT 7703</strain>
    </source>
</reference>
<keyword evidence="4 5" id="KW-0975">Bacterial flagellum</keyword>
<dbReference type="RefSeq" id="WP_290332922.1">
    <property type="nucleotide sequence ID" value="NZ_JAUFPU010000009.1"/>
</dbReference>
<organism evidence="8 9">
    <name type="scientific">Chitinimonas viridis</name>
    <dbReference type="NCBI Taxonomy" id="664880"/>
    <lineage>
        <taxon>Bacteria</taxon>
        <taxon>Pseudomonadati</taxon>
        <taxon>Pseudomonadota</taxon>
        <taxon>Betaproteobacteria</taxon>
        <taxon>Neisseriales</taxon>
        <taxon>Chitinibacteraceae</taxon>
        <taxon>Chitinimonas</taxon>
    </lineage>
</organism>
<comment type="similarity">
    <text evidence="1 5">Belongs to the FliD family.</text>
</comment>
<dbReference type="EMBL" id="JAUFPU010000009">
    <property type="protein sequence ID" value="MDN3577478.1"/>
    <property type="molecule type" value="Genomic_DNA"/>
</dbReference>
<keyword evidence="8" id="KW-0282">Flagellum</keyword>
<evidence type="ECO:0000259" key="6">
    <source>
        <dbReference type="Pfam" id="PF02465"/>
    </source>
</evidence>
<comment type="caution">
    <text evidence="8">The sequence shown here is derived from an EMBL/GenBank/DDBJ whole genome shotgun (WGS) entry which is preliminary data.</text>
</comment>
<dbReference type="Pfam" id="PF02465">
    <property type="entry name" value="FliD_N"/>
    <property type="match status" value="1"/>
</dbReference>
<evidence type="ECO:0000259" key="7">
    <source>
        <dbReference type="Pfam" id="PF07195"/>
    </source>
</evidence>
<comment type="subunit">
    <text evidence="2 5">Homopentamer.</text>
</comment>
<sequence length="800" mass="82744">MAITTSGVGSGLDINGLITQLMTAERMPEKQMALKKAEFEAKLTALGSVKSALSTFQGTVAGLTSTSQFRKMSATLADTTIGTVTVSSIAAASSYSLKVDQIAQSHKVKSGSYSSIDSVVGSGKLTIQFGTLEQIDPADPSNLNPDGTYEPTDTKFTLNAKQAAIQVDIGPGSNTLSGIRDAINAKKAGVTASIINDGGGFRLVLSATESGADASMKISVTDDDGNATDAAGLSQLAYDATQAVGSGQNMTQTQQAQSAVFYLDGIKITKASNVVSDVLSGVTLTLQKATEGKTTSLSISRDTSGVVDKVGEFVKGYNELMAQLKELTAYNDKSKEAAVLQGDQAIRSVQTQLKGILNGVMAGSGDLRRLTDVGISFDKAGVMTFDTDKFGKALTSNPDAVASLFGAYGSTTDQQVKYISSKAATQAGNYPVIITDLATQGIVRANTVSNTNFDLTGLSTSFTIGINGKSSGNITLEAKNYGSMSALAAEMQTKINGDTGIKASGITASVVWNSVTERFEFSSTRFGKESKVEIGTASADAQTMLGMTTGKQATLFGGTLMSSTITAGVNDSLTLKVNGGAATAITLDAAAYANGNDLALHIQSKLDAEPALAGAKVVYNSANNRLEFFSANTGTNSAIEITSANPSVRETLGLSVRAGVTTGLDVAGSIGGVQAQGAGQVLTGQGEATGLALEVGGGLASPNGASRGMATYNRGFAYQLDQLLTSIQSKTGTLAGRSDSINKAIKGVDDQKERFERRMVTTEARYRAQFTALDVQIASLQNTSSYLNQQLAALTANNRR</sequence>
<dbReference type="InterPro" id="IPR003481">
    <property type="entry name" value="FliD_N"/>
</dbReference>
<feature type="domain" description="Flagellar hook-associated protein 2 N-terminal" evidence="6">
    <location>
        <begin position="10"/>
        <end position="106"/>
    </location>
</feature>
<feature type="domain" description="Flagellar hook-associated protein 2 C-terminal" evidence="7">
    <location>
        <begin position="709"/>
        <end position="781"/>
    </location>
</feature>
<reference evidence="8" key="2">
    <citation type="submission" date="2023-06" db="EMBL/GenBank/DDBJ databases">
        <authorList>
            <person name="Lucena T."/>
            <person name="Sun Q."/>
        </authorList>
    </citation>
    <scope>NUCLEOTIDE SEQUENCE</scope>
    <source>
        <strain evidence="8">CECT 7703</strain>
    </source>
</reference>
<gene>
    <name evidence="8" type="primary">fliD</name>
    <name evidence="8" type="ORF">QWZ03_11935</name>
</gene>
<dbReference type="PANTHER" id="PTHR30288">
    <property type="entry name" value="FLAGELLAR CAP/ASSEMBLY PROTEIN FLID"/>
    <property type="match status" value="1"/>
</dbReference>
<dbReference type="InterPro" id="IPR040026">
    <property type="entry name" value="FliD"/>
</dbReference>
<keyword evidence="8" id="KW-0969">Cilium</keyword>
<dbReference type="PANTHER" id="PTHR30288:SF0">
    <property type="entry name" value="FLAGELLAR HOOK-ASSOCIATED PROTEIN 2"/>
    <property type="match status" value="1"/>
</dbReference>
<evidence type="ECO:0000256" key="4">
    <source>
        <dbReference type="ARBA" id="ARBA00023143"/>
    </source>
</evidence>
<dbReference type="Proteomes" id="UP001180081">
    <property type="component" value="Unassembled WGS sequence"/>
</dbReference>
<evidence type="ECO:0000256" key="2">
    <source>
        <dbReference type="ARBA" id="ARBA00011255"/>
    </source>
</evidence>
<evidence type="ECO:0000313" key="8">
    <source>
        <dbReference type="EMBL" id="MDN3577478.1"/>
    </source>
</evidence>
<dbReference type="Pfam" id="PF07195">
    <property type="entry name" value="FliD_C"/>
    <property type="match status" value="2"/>
</dbReference>
<evidence type="ECO:0000256" key="3">
    <source>
        <dbReference type="ARBA" id="ARBA00023054"/>
    </source>
</evidence>
<proteinExistence type="inferred from homology"/>
<protein>
    <recommendedName>
        <fullName evidence="5">Flagellar hook-associated protein 2</fullName>
        <shortName evidence="5">HAP2</shortName>
    </recommendedName>
    <alternativeName>
        <fullName evidence="5">Flagellar cap protein</fullName>
    </alternativeName>
</protein>
<evidence type="ECO:0000313" key="9">
    <source>
        <dbReference type="Proteomes" id="UP001180081"/>
    </source>
</evidence>
<comment type="subcellular location">
    <subcellularLocation>
        <location evidence="5">Secreted</location>
    </subcellularLocation>
    <subcellularLocation>
        <location evidence="5">Bacterial flagellum</location>
    </subcellularLocation>
</comment>
<evidence type="ECO:0000256" key="5">
    <source>
        <dbReference type="RuleBase" id="RU362066"/>
    </source>
</evidence>
<keyword evidence="3" id="KW-0175">Coiled coil</keyword>
<accession>A0ABT8B5D3</accession>
<dbReference type="InterPro" id="IPR010809">
    <property type="entry name" value="FliD_C"/>
</dbReference>
<name>A0ABT8B5D3_9NEIS</name>
<comment type="function">
    <text evidence="5">Required for morphogenesis and for the elongation of the flagellar filament by facilitating polymerization of the flagellin monomers at the tip of growing filament. Forms a capping structure, which prevents flagellin subunits (transported through the central channel of the flagellum) from leaking out without polymerization at the distal end.</text>
</comment>
<feature type="domain" description="Flagellar hook-associated protein 2 C-terminal" evidence="7">
    <location>
        <begin position="256"/>
        <end position="429"/>
    </location>
</feature>
<evidence type="ECO:0000256" key="1">
    <source>
        <dbReference type="ARBA" id="ARBA00009764"/>
    </source>
</evidence>